<evidence type="ECO:0000313" key="1">
    <source>
        <dbReference type="EMBL" id="RHN52186.1"/>
    </source>
</evidence>
<dbReference type="AlphaFoldDB" id="A0A396HG26"/>
<gene>
    <name evidence="1" type="ORF">MtrunA17_Chr6g0477711</name>
</gene>
<evidence type="ECO:0000313" key="2">
    <source>
        <dbReference type="Proteomes" id="UP000265566"/>
    </source>
</evidence>
<sequence length="59" mass="7124">MVMLDKFYASVYSFMLKYCSYLKYLCSRNPKTTFESRMVFELNVILCFCIPTCITWEDH</sequence>
<reference evidence="2" key="1">
    <citation type="journal article" date="2018" name="Nat. Plants">
        <title>Whole-genome landscape of Medicago truncatula symbiotic genes.</title>
        <authorList>
            <person name="Pecrix Y."/>
            <person name="Staton S.E."/>
            <person name="Sallet E."/>
            <person name="Lelandais-Briere C."/>
            <person name="Moreau S."/>
            <person name="Carrere S."/>
            <person name="Blein T."/>
            <person name="Jardinaud M.F."/>
            <person name="Latrasse D."/>
            <person name="Zouine M."/>
            <person name="Zahm M."/>
            <person name="Kreplak J."/>
            <person name="Mayjonade B."/>
            <person name="Satge C."/>
            <person name="Perez M."/>
            <person name="Cauet S."/>
            <person name="Marande W."/>
            <person name="Chantry-Darmon C."/>
            <person name="Lopez-Roques C."/>
            <person name="Bouchez O."/>
            <person name="Berard A."/>
            <person name="Debelle F."/>
            <person name="Munos S."/>
            <person name="Bendahmane A."/>
            <person name="Berges H."/>
            <person name="Niebel A."/>
            <person name="Buitink J."/>
            <person name="Frugier F."/>
            <person name="Benhamed M."/>
            <person name="Crespi M."/>
            <person name="Gouzy J."/>
            <person name="Gamas P."/>
        </authorList>
    </citation>
    <scope>NUCLEOTIDE SEQUENCE [LARGE SCALE GENOMIC DNA]</scope>
    <source>
        <strain evidence="2">cv. Jemalong A17</strain>
    </source>
</reference>
<dbReference type="Gramene" id="rna36827">
    <property type="protein sequence ID" value="RHN52186.1"/>
    <property type="gene ID" value="gene36827"/>
</dbReference>
<accession>A0A396HG26</accession>
<organism evidence="1 2">
    <name type="scientific">Medicago truncatula</name>
    <name type="common">Barrel medic</name>
    <name type="synonym">Medicago tribuloides</name>
    <dbReference type="NCBI Taxonomy" id="3880"/>
    <lineage>
        <taxon>Eukaryota</taxon>
        <taxon>Viridiplantae</taxon>
        <taxon>Streptophyta</taxon>
        <taxon>Embryophyta</taxon>
        <taxon>Tracheophyta</taxon>
        <taxon>Spermatophyta</taxon>
        <taxon>Magnoliopsida</taxon>
        <taxon>eudicotyledons</taxon>
        <taxon>Gunneridae</taxon>
        <taxon>Pentapetalae</taxon>
        <taxon>rosids</taxon>
        <taxon>fabids</taxon>
        <taxon>Fabales</taxon>
        <taxon>Fabaceae</taxon>
        <taxon>Papilionoideae</taxon>
        <taxon>50 kb inversion clade</taxon>
        <taxon>NPAAA clade</taxon>
        <taxon>Hologalegina</taxon>
        <taxon>IRL clade</taxon>
        <taxon>Trifolieae</taxon>
        <taxon>Medicago</taxon>
    </lineage>
</organism>
<dbReference type="EMBL" id="PSQE01000006">
    <property type="protein sequence ID" value="RHN52186.1"/>
    <property type="molecule type" value="Genomic_DNA"/>
</dbReference>
<name>A0A396HG26_MEDTR</name>
<comment type="caution">
    <text evidence="1">The sequence shown here is derived from an EMBL/GenBank/DDBJ whole genome shotgun (WGS) entry which is preliminary data.</text>
</comment>
<dbReference type="Proteomes" id="UP000265566">
    <property type="component" value="Chromosome 6"/>
</dbReference>
<protein>
    <submittedName>
        <fullName evidence="1">Uncharacterized protein</fullName>
    </submittedName>
</protein>
<proteinExistence type="predicted"/>